<protein>
    <submittedName>
        <fullName evidence="2">Uncharacterized protein</fullName>
    </submittedName>
</protein>
<proteinExistence type="predicted"/>
<evidence type="ECO:0000313" key="3">
    <source>
        <dbReference type="Proteomes" id="UP000243459"/>
    </source>
</evidence>
<dbReference type="Gramene" id="ONK67341">
    <property type="protein sequence ID" value="ONK67341"/>
    <property type="gene ID" value="A4U43_C06F19160"/>
</dbReference>
<sequence length="173" mass="18505">MRRDAAAAVRAAEVEDVDAKEGAVPVAGERSRARLREGDGVGLARPATMRARRGVIFRVWRVRASPMGVARGGGGVEVGKGAGCAIAGRMKRKPKRLVDHGGGEGEAASSELRRCGAGEDGRGRRGRGEEQGGGRVKTRKRPLRCDAVSVMEVPEEEAGGAKREERRRKLEKR</sequence>
<dbReference type="Proteomes" id="UP000243459">
    <property type="component" value="Chromosome 6"/>
</dbReference>
<dbReference type="AlphaFoldDB" id="A0A5P1ERZ1"/>
<feature type="compositionally biased region" description="Basic and acidic residues" evidence="1">
    <location>
        <begin position="159"/>
        <end position="173"/>
    </location>
</feature>
<evidence type="ECO:0000256" key="1">
    <source>
        <dbReference type="SAM" id="MobiDB-lite"/>
    </source>
</evidence>
<reference evidence="3" key="1">
    <citation type="journal article" date="2017" name="Nat. Commun.">
        <title>The asparagus genome sheds light on the origin and evolution of a young Y chromosome.</title>
        <authorList>
            <person name="Harkess A."/>
            <person name="Zhou J."/>
            <person name="Xu C."/>
            <person name="Bowers J.E."/>
            <person name="Van der Hulst R."/>
            <person name="Ayyampalayam S."/>
            <person name="Mercati F."/>
            <person name="Riccardi P."/>
            <person name="McKain M.R."/>
            <person name="Kakrana A."/>
            <person name="Tang H."/>
            <person name="Ray J."/>
            <person name="Groenendijk J."/>
            <person name="Arikit S."/>
            <person name="Mathioni S.M."/>
            <person name="Nakano M."/>
            <person name="Shan H."/>
            <person name="Telgmann-Rauber A."/>
            <person name="Kanno A."/>
            <person name="Yue Z."/>
            <person name="Chen H."/>
            <person name="Li W."/>
            <person name="Chen Y."/>
            <person name="Xu X."/>
            <person name="Zhang Y."/>
            <person name="Luo S."/>
            <person name="Chen H."/>
            <person name="Gao J."/>
            <person name="Mao Z."/>
            <person name="Pires J.C."/>
            <person name="Luo M."/>
            <person name="Kudrna D."/>
            <person name="Wing R.A."/>
            <person name="Meyers B.C."/>
            <person name="Yi K."/>
            <person name="Kong H."/>
            <person name="Lavrijsen P."/>
            <person name="Sunseri F."/>
            <person name="Falavigna A."/>
            <person name="Ye Y."/>
            <person name="Leebens-Mack J.H."/>
            <person name="Chen G."/>
        </authorList>
    </citation>
    <scope>NUCLEOTIDE SEQUENCE [LARGE SCALE GENOMIC DNA]</scope>
    <source>
        <strain evidence="3">cv. DH0086</strain>
    </source>
</reference>
<evidence type="ECO:0000313" key="2">
    <source>
        <dbReference type="EMBL" id="ONK67341.1"/>
    </source>
</evidence>
<feature type="region of interest" description="Disordered" evidence="1">
    <location>
        <begin position="93"/>
        <end position="173"/>
    </location>
</feature>
<feature type="compositionally biased region" description="Basic and acidic residues" evidence="1">
    <location>
        <begin position="111"/>
        <end position="132"/>
    </location>
</feature>
<keyword evidence="3" id="KW-1185">Reference proteome</keyword>
<gene>
    <name evidence="2" type="ORF">A4U43_C06F19160</name>
</gene>
<organism evidence="2 3">
    <name type="scientific">Asparagus officinalis</name>
    <name type="common">Garden asparagus</name>
    <dbReference type="NCBI Taxonomy" id="4686"/>
    <lineage>
        <taxon>Eukaryota</taxon>
        <taxon>Viridiplantae</taxon>
        <taxon>Streptophyta</taxon>
        <taxon>Embryophyta</taxon>
        <taxon>Tracheophyta</taxon>
        <taxon>Spermatophyta</taxon>
        <taxon>Magnoliopsida</taxon>
        <taxon>Liliopsida</taxon>
        <taxon>Asparagales</taxon>
        <taxon>Asparagaceae</taxon>
        <taxon>Asparagoideae</taxon>
        <taxon>Asparagus</taxon>
    </lineage>
</organism>
<dbReference type="EMBL" id="CM007386">
    <property type="protein sequence ID" value="ONK67341.1"/>
    <property type="molecule type" value="Genomic_DNA"/>
</dbReference>
<accession>A0A5P1ERZ1</accession>
<name>A0A5P1ERZ1_ASPOF</name>